<dbReference type="HOGENOM" id="CLU_1395731_0_0_9"/>
<name>E6SIW5_THEM7</name>
<evidence type="ECO:0000313" key="1">
    <source>
        <dbReference type="EMBL" id="ADU50960.1"/>
    </source>
</evidence>
<reference evidence="2" key="2">
    <citation type="journal article" date="2010" name="Stand. Genomic Sci.">
        <title>Complete genome sequence of Thermaerobacter marianensis type strain (7p75aT).</title>
        <authorList>
            <person name="Han C."/>
            <person name="Gu W."/>
            <person name="Zhang X."/>
            <person name="Lapidus A."/>
            <person name="Nolan M."/>
            <person name="Copeland A."/>
            <person name="Lucas S."/>
            <person name="Glavina Del Rio T."/>
            <person name="Tice H."/>
            <person name="Cheng J."/>
            <person name="Tapia R."/>
            <person name="Goodwin L."/>
            <person name="Pitluck S."/>
            <person name="Pagani I."/>
            <person name="Ivanova N."/>
            <person name="Mavromatis K."/>
            <person name="Mikhailova N."/>
            <person name="Pati A."/>
            <person name="Chen A."/>
            <person name="Palaniappan K."/>
            <person name="Land M."/>
            <person name="Hauser L."/>
            <person name="Chang Y."/>
            <person name="Jeffries C."/>
            <person name="Schneider S."/>
            <person name="Rohde M."/>
            <person name="Goker M."/>
            <person name="Pukall R."/>
            <person name="Woyke T."/>
            <person name="Bristow J."/>
            <person name="Eisen J."/>
            <person name="Markowitz V."/>
            <person name="Hugenholtz P."/>
            <person name="Kyrpides N."/>
            <person name="Klenk H."/>
            <person name="Detter J."/>
        </authorList>
    </citation>
    <scope>NUCLEOTIDE SEQUENCE [LARGE SCALE GENOMIC DNA]</scope>
    <source>
        <strain evidence="2">ATCC 700841 / DSM 12885 / JCM 10246 / 7p75a</strain>
    </source>
</reference>
<sequence>MGMARRQARAATLVAVAILAGVAAGAYWWRQDAAGRDQRGPAARKPAPPVRAVTLTPETRLVERTRYPACDGVVLETERPPTPVETGWRLADLLRSRETWHLLAATPGRIVLERVQDGPCPPEGWLRYRTVRLHQDRVAVFYGRPGAGGEDLGPLRLLTTIPAERLLPGDRRRLEQGLVVEGDAEAWHVLESLTP</sequence>
<keyword evidence="2" id="KW-1185">Reference proteome</keyword>
<accession>E6SIW5</accession>
<dbReference type="Proteomes" id="UP000008915">
    <property type="component" value="Chromosome"/>
</dbReference>
<dbReference type="AlphaFoldDB" id="E6SIW5"/>
<gene>
    <name evidence="1" type="ordered locus">Tmar_0846</name>
</gene>
<dbReference type="EMBL" id="CP002344">
    <property type="protein sequence ID" value="ADU50960.1"/>
    <property type="molecule type" value="Genomic_DNA"/>
</dbReference>
<evidence type="ECO:0008006" key="3">
    <source>
        <dbReference type="Google" id="ProtNLM"/>
    </source>
</evidence>
<proteinExistence type="predicted"/>
<dbReference type="OrthoDB" id="2082016at2"/>
<evidence type="ECO:0000313" key="2">
    <source>
        <dbReference type="Proteomes" id="UP000008915"/>
    </source>
</evidence>
<protein>
    <recommendedName>
        <fullName evidence="3">Bypass of forespore C C-terminal domain-containing protein</fullName>
    </recommendedName>
</protein>
<organism evidence="1 2">
    <name type="scientific">Thermaerobacter marianensis (strain ATCC 700841 / DSM 12885 / JCM 10246 / 7p75a)</name>
    <dbReference type="NCBI Taxonomy" id="644966"/>
    <lineage>
        <taxon>Bacteria</taxon>
        <taxon>Bacillati</taxon>
        <taxon>Bacillota</taxon>
        <taxon>Clostridia</taxon>
        <taxon>Eubacteriales</taxon>
        <taxon>Clostridiales Family XVII. Incertae Sedis</taxon>
        <taxon>Thermaerobacter</taxon>
    </lineage>
</organism>
<reference evidence="1 2" key="1">
    <citation type="journal article" date="2010" name="Stand. Genomic Sci.">
        <title>Complete genome sequence of Thermaerobacter marianensis type strain (7p75a).</title>
        <authorList>
            <person name="Han C."/>
            <person name="Gu W."/>
            <person name="Zhang X."/>
            <person name="Lapidus A."/>
            <person name="Nolan M."/>
            <person name="Copeland A."/>
            <person name="Lucas S."/>
            <person name="Del Rio T.G."/>
            <person name="Tice H."/>
            <person name="Cheng J.F."/>
            <person name="Tapia R."/>
            <person name="Goodwin L."/>
            <person name="Pitluck S."/>
            <person name="Pagani I."/>
            <person name="Ivanova N."/>
            <person name="Mavromatis K."/>
            <person name="Mikhailova N."/>
            <person name="Pati A."/>
            <person name="Chen A."/>
            <person name="Palaniappan K."/>
            <person name="Land M."/>
            <person name="Hauser L."/>
            <person name="Chang Y.J."/>
            <person name="Jeffries C.D."/>
            <person name="Schneider S."/>
            <person name="Rohde M."/>
            <person name="Goker M."/>
            <person name="Pukall R."/>
            <person name="Woyke T."/>
            <person name="Bristow J."/>
            <person name="Eisen J.A."/>
            <person name="Markowitz V."/>
            <person name="Hugenholtz P."/>
            <person name="Kyrpides N.C."/>
            <person name="Klenk H.P."/>
            <person name="Detter J.C."/>
        </authorList>
    </citation>
    <scope>NUCLEOTIDE SEQUENCE [LARGE SCALE GENOMIC DNA]</scope>
    <source>
        <strain evidence="2">ATCC 700841 / DSM 12885 / JCM 10246 / 7p75a</strain>
    </source>
</reference>
<dbReference type="KEGG" id="tmr:Tmar_0846"/>
<dbReference type="STRING" id="644966.Tmar_0846"/>